<feature type="transmembrane region" description="Helical" evidence="13">
    <location>
        <begin position="225"/>
        <end position="248"/>
    </location>
</feature>
<evidence type="ECO:0000313" key="14">
    <source>
        <dbReference type="EMBL" id="KAF9423806.1"/>
    </source>
</evidence>
<dbReference type="InterPro" id="IPR025770">
    <property type="entry name" value="PPMT_MeTrfase"/>
</dbReference>
<dbReference type="GO" id="GO:0032259">
    <property type="term" value="P:methylation"/>
    <property type="evidence" value="ECO:0007669"/>
    <property type="project" value="UniProtKB-KW"/>
</dbReference>
<evidence type="ECO:0000256" key="3">
    <source>
        <dbReference type="ARBA" id="ARBA00009140"/>
    </source>
</evidence>
<evidence type="ECO:0000313" key="15">
    <source>
        <dbReference type="Proteomes" id="UP000648187"/>
    </source>
</evidence>
<evidence type="ECO:0000256" key="5">
    <source>
        <dbReference type="ARBA" id="ARBA00022603"/>
    </source>
</evidence>
<evidence type="ECO:0000256" key="4">
    <source>
        <dbReference type="ARBA" id="ARBA00012151"/>
    </source>
</evidence>
<keyword evidence="10 13" id="KW-0472">Membrane</keyword>
<dbReference type="PROSITE" id="PS51564">
    <property type="entry name" value="SAM_ICMT"/>
    <property type="match status" value="1"/>
</dbReference>
<accession>A0A835LFU5</accession>
<feature type="transmembrane region" description="Helical" evidence="13">
    <location>
        <begin position="134"/>
        <end position="152"/>
    </location>
</feature>
<dbReference type="EMBL" id="JACKWZ010000006">
    <property type="protein sequence ID" value="KAF9423806.1"/>
    <property type="molecule type" value="Genomic_DNA"/>
</dbReference>
<comment type="similarity">
    <text evidence="3 13">Belongs to the class VI-like SAM-binding methyltransferase superfamily. Isoprenylcysteine carboxyl methyltransferase family.</text>
</comment>
<feature type="transmembrane region" description="Helical" evidence="13">
    <location>
        <begin position="101"/>
        <end position="122"/>
    </location>
</feature>
<evidence type="ECO:0000256" key="7">
    <source>
        <dbReference type="ARBA" id="ARBA00022691"/>
    </source>
</evidence>
<keyword evidence="13" id="KW-0256">Endoplasmic reticulum</keyword>
<comment type="function">
    <text evidence="11">Catalyzes the post-translational methylation of isoprenylated C-terminal cysteine residues.</text>
</comment>
<keyword evidence="15" id="KW-1185">Reference proteome</keyword>
<evidence type="ECO:0000256" key="6">
    <source>
        <dbReference type="ARBA" id="ARBA00022679"/>
    </source>
</evidence>
<feature type="transmembrane region" description="Helical" evidence="13">
    <location>
        <begin position="50"/>
        <end position="68"/>
    </location>
</feature>
<comment type="catalytic activity">
    <reaction evidence="1 13">
        <text>[protein]-C-terminal S-[(2E,6E)-farnesyl]-L-cysteine + S-adenosyl-L-methionine = [protein]-C-terminal S-[(2E,6E)-farnesyl]-L-cysteine methyl ester + S-adenosyl-L-homocysteine</text>
        <dbReference type="Rhea" id="RHEA:21672"/>
        <dbReference type="Rhea" id="RHEA-COMP:12125"/>
        <dbReference type="Rhea" id="RHEA-COMP:12126"/>
        <dbReference type="ChEBI" id="CHEBI:57856"/>
        <dbReference type="ChEBI" id="CHEBI:59789"/>
        <dbReference type="ChEBI" id="CHEBI:90510"/>
        <dbReference type="ChEBI" id="CHEBI:90511"/>
        <dbReference type="EC" id="2.1.1.100"/>
    </reaction>
</comment>
<dbReference type="GO" id="GO:0004671">
    <property type="term" value="F:protein C-terminal S-isoprenylcysteine carboxyl O-methyltransferase activity"/>
    <property type="evidence" value="ECO:0007669"/>
    <property type="project" value="UniProtKB-EC"/>
</dbReference>
<dbReference type="EC" id="2.1.1.100" evidence="4 13"/>
<evidence type="ECO:0000256" key="10">
    <source>
        <dbReference type="ARBA" id="ARBA00023136"/>
    </source>
</evidence>
<dbReference type="PANTHER" id="PTHR12714">
    <property type="entry name" value="PROTEIN-S ISOPRENYLCYSTEINE O-METHYLTRANSFERASE"/>
    <property type="match status" value="1"/>
</dbReference>
<gene>
    <name evidence="14" type="ORF">HW555_000864</name>
</gene>
<dbReference type="Gene3D" id="1.20.120.1630">
    <property type="match status" value="1"/>
</dbReference>
<evidence type="ECO:0000256" key="13">
    <source>
        <dbReference type="RuleBase" id="RU362022"/>
    </source>
</evidence>
<keyword evidence="9 13" id="KW-1133">Transmembrane helix</keyword>
<protein>
    <recommendedName>
        <fullName evidence="12 13">Protein-S-isoprenylcysteine O-methyltransferase</fullName>
        <ecNumber evidence="4 13">2.1.1.100</ecNumber>
    </recommendedName>
</protein>
<feature type="transmembrane region" description="Helical" evidence="13">
    <location>
        <begin position="164"/>
        <end position="182"/>
    </location>
</feature>
<evidence type="ECO:0000256" key="1">
    <source>
        <dbReference type="ARBA" id="ARBA00001450"/>
    </source>
</evidence>
<dbReference type="AlphaFoldDB" id="A0A835LFU5"/>
<keyword evidence="6" id="KW-0808">Transferase</keyword>
<proteinExistence type="inferred from homology"/>
<reference evidence="14" key="1">
    <citation type="submission" date="2020-08" db="EMBL/GenBank/DDBJ databases">
        <title>Spodoptera exigua strain:BAW_Kor-Di-RS1 Genome sequencing and assembly.</title>
        <authorList>
            <person name="Kim J."/>
            <person name="Nam H.Y."/>
            <person name="Kwon M."/>
            <person name="Choi J.H."/>
            <person name="Cho S.R."/>
            <person name="Kim G.-H."/>
        </authorList>
    </citation>
    <scope>NUCLEOTIDE SEQUENCE</scope>
    <source>
        <strain evidence="14">BAW_Kor-Di-RS1</strain>
        <tissue evidence="14">Whole-body</tissue>
    </source>
</reference>
<dbReference type="PANTHER" id="PTHR12714:SF9">
    <property type="entry name" value="PROTEIN-S-ISOPRENYLCYSTEINE O-METHYLTRANSFERASE"/>
    <property type="match status" value="1"/>
</dbReference>
<evidence type="ECO:0000256" key="12">
    <source>
        <dbReference type="ARBA" id="ARBA00023656"/>
    </source>
</evidence>
<sequence>MKMDVLLMRNICPAGKQALICFFISTLVFTTSFFSGSVLGFSSELWALTYWGPALYFCLFNFILRYCYKGFMYEVSIRSAFLGATFSLGIFLASFDNGCRVFGLYAIILSFFHFSEFVSVALTNPRTLSVNSFILNHSVQYGAAAVASWIEWGLEYYFFPDMKTYFWISAVGVVMCVTGEGLRKSAMFTAKTNFNHTVQFVKRPDHQLVTHGVYSFCRHPSYVGWFYWSIGTQITLLNPICIIIYALASWTFFRERVYAEELTLLTFFGPQYAEYQKKVGTGLPYIMGYIPENTEQNIKDDHWSY</sequence>
<comment type="caution">
    <text evidence="14">The sequence shown here is derived from an EMBL/GenBank/DDBJ whole genome shotgun (WGS) entry which is preliminary data.</text>
</comment>
<dbReference type="Proteomes" id="UP000648187">
    <property type="component" value="Unassembled WGS sequence"/>
</dbReference>
<evidence type="ECO:0000256" key="11">
    <source>
        <dbReference type="ARBA" id="ARBA00023572"/>
    </source>
</evidence>
<evidence type="ECO:0000256" key="8">
    <source>
        <dbReference type="ARBA" id="ARBA00022692"/>
    </source>
</evidence>
<comment type="subcellular location">
    <subcellularLocation>
        <location evidence="13">Endoplasmic reticulum membrane</location>
        <topology evidence="13">Multi-pass membrane protein</topology>
    </subcellularLocation>
    <subcellularLocation>
        <location evidence="2">Membrane</location>
        <topology evidence="2">Multi-pass membrane protein</topology>
    </subcellularLocation>
</comment>
<keyword evidence="8 13" id="KW-0812">Transmembrane</keyword>
<keyword evidence="7 13" id="KW-0949">S-adenosyl-L-methionine</keyword>
<dbReference type="InterPro" id="IPR007269">
    <property type="entry name" value="ICMT_MeTrfase"/>
</dbReference>
<organism evidence="14 15">
    <name type="scientific">Spodoptera exigua</name>
    <name type="common">Beet armyworm</name>
    <name type="synonym">Noctua fulgens</name>
    <dbReference type="NCBI Taxonomy" id="7107"/>
    <lineage>
        <taxon>Eukaryota</taxon>
        <taxon>Metazoa</taxon>
        <taxon>Ecdysozoa</taxon>
        <taxon>Arthropoda</taxon>
        <taxon>Hexapoda</taxon>
        <taxon>Insecta</taxon>
        <taxon>Pterygota</taxon>
        <taxon>Neoptera</taxon>
        <taxon>Endopterygota</taxon>
        <taxon>Lepidoptera</taxon>
        <taxon>Glossata</taxon>
        <taxon>Ditrysia</taxon>
        <taxon>Noctuoidea</taxon>
        <taxon>Noctuidae</taxon>
        <taxon>Amphipyrinae</taxon>
        <taxon>Spodoptera</taxon>
    </lineage>
</organism>
<evidence type="ECO:0000256" key="9">
    <source>
        <dbReference type="ARBA" id="ARBA00022989"/>
    </source>
</evidence>
<keyword evidence="5 13" id="KW-0489">Methyltransferase</keyword>
<name>A0A835LFU5_SPOEX</name>
<feature type="transmembrane region" description="Helical" evidence="13">
    <location>
        <begin position="75"/>
        <end position="95"/>
    </location>
</feature>
<evidence type="ECO:0000256" key="2">
    <source>
        <dbReference type="ARBA" id="ARBA00004141"/>
    </source>
</evidence>
<dbReference type="Pfam" id="PF04140">
    <property type="entry name" value="ICMT"/>
    <property type="match status" value="1"/>
</dbReference>
<dbReference type="GO" id="GO:0005789">
    <property type="term" value="C:endoplasmic reticulum membrane"/>
    <property type="evidence" value="ECO:0007669"/>
    <property type="project" value="UniProtKB-SubCell"/>
</dbReference>